<gene>
    <name evidence="2" type="ORF">CR165_10265</name>
</gene>
<reference evidence="3" key="1">
    <citation type="submission" date="2017-10" db="EMBL/GenBank/DDBJ databases">
        <authorList>
            <person name="Toshchakov S.V."/>
            <person name="Goeva M.A."/>
        </authorList>
    </citation>
    <scope>NUCLEOTIDE SEQUENCE [LARGE SCALE GENOMIC DNA]</scope>
    <source>
        <strain evidence="3">JR1/69-1-13</strain>
    </source>
</reference>
<feature type="region of interest" description="Disordered" evidence="1">
    <location>
        <begin position="51"/>
        <end position="95"/>
    </location>
</feature>
<evidence type="ECO:0000313" key="2">
    <source>
        <dbReference type="EMBL" id="PWC28971.1"/>
    </source>
</evidence>
<keyword evidence="3" id="KW-1185">Reference proteome</keyword>
<dbReference type="EMBL" id="PDOA01000005">
    <property type="protein sequence ID" value="PWC28971.1"/>
    <property type="molecule type" value="Genomic_DNA"/>
</dbReference>
<comment type="caution">
    <text evidence="2">The sequence shown here is derived from an EMBL/GenBank/DDBJ whole genome shotgun (WGS) entry which is preliminary data.</text>
</comment>
<protein>
    <submittedName>
        <fullName evidence="2">Uncharacterized protein</fullName>
    </submittedName>
</protein>
<feature type="compositionally biased region" description="Basic residues" evidence="1">
    <location>
        <begin position="86"/>
        <end position="95"/>
    </location>
</feature>
<name>A0A2U1V540_9PROT</name>
<dbReference type="OrthoDB" id="9984584at2"/>
<evidence type="ECO:0000313" key="3">
    <source>
        <dbReference type="Proteomes" id="UP000245048"/>
    </source>
</evidence>
<dbReference type="RefSeq" id="WP_109516889.1">
    <property type="nucleotide sequence ID" value="NZ_JBHSCH010000022.1"/>
</dbReference>
<evidence type="ECO:0000256" key="1">
    <source>
        <dbReference type="SAM" id="MobiDB-lite"/>
    </source>
</evidence>
<dbReference type="AlphaFoldDB" id="A0A2U1V540"/>
<accession>A0A2U1V540</accession>
<proteinExistence type="predicted"/>
<feature type="compositionally biased region" description="Acidic residues" evidence="1">
    <location>
        <begin position="64"/>
        <end position="77"/>
    </location>
</feature>
<organism evidence="2 3">
    <name type="scientific">Teichococcus aestuarii</name>
    <dbReference type="NCBI Taxonomy" id="568898"/>
    <lineage>
        <taxon>Bacteria</taxon>
        <taxon>Pseudomonadati</taxon>
        <taxon>Pseudomonadota</taxon>
        <taxon>Alphaproteobacteria</taxon>
        <taxon>Acetobacterales</taxon>
        <taxon>Roseomonadaceae</taxon>
        <taxon>Roseomonas</taxon>
    </lineage>
</organism>
<dbReference type="Proteomes" id="UP000245048">
    <property type="component" value="Unassembled WGS sequence"/>
</dbReference>
<sequence>MPKPRIIVTGDSEQAVAFGLLQMLMQEGDAPRGRAAILAAFRECLEAVRGAGAPPARPLPPEEPPAEEEDEPAGEEDAAPHPPAPPRRRKPRRPG</sequence>